<dbReference type="EMBL" id="BAAAPE010000007">
    <property type="protein sequence ID" value="GAA2072756.1"/>
    <property type="molecule type" value="Genomic_DNA"/>
</dbReference>
<name>A0ABN2VUF1_9ACTN</name>
<feature type="region of interest" description="Disordered" evidence="1">
    <location>
        <begin position="1"/>
        <end position="24"/>
    </location>
</feature>
<evidence type="ECO:0000256" key="1">
    <source>
        <dbReference type="SAM" id="MobiDB-lite"/>
    </source>
</evidence>
<evidence type="ECO:0000313" key="3">
    <source>
        <dbReference type="Proteomes" id="UP001500016"/>
    </source>
</evidence>
<accession>A0ABN2VUF1</accession>
<sequence length="57" mass="6007">MLIHRGGGEAFAFSDPVPHDEPGKTYYKTKVEVTLGDPLPLPDPLPALRTPAPPAGA</sequence>
<comment type="caution">
    <text evidence="2">The sequence shown here is derived from an EMBL/GenBank/DDBJ whole genome shotgun (WGS) entry which is preliminary data.</text>
</comment>
<dbReference type="Proteomes" id="UP001500016">
    <property type="component" value="Unassembled WGS sequence"/>
</dbReference>
<proteinExistence type="predicted"/>
<organism evidence="2 3">
    <name type="scientific">Streptomyces albiaxialis</name>
    <dbReference type="NCBI Taxonomy" id="329523"/>
    <lineage>
        <taxon>Bacteria</taxon>
        <taxon>Bacillati</taxon>
        <taxon>Actinomycetota</taxon>
        <taxon>Actinomycetes</taxon>
        <taxon>Kitasatosporales</taxon>
        <taxon>Streptomycetaceae</taxon>
        <taxon>Streptomyces</taxon>
    </lineage>
</organism>
<evidence type="ECO:0000313" key="2">
    <source>
        <dbReference type="EMBL" id="GAA2072756.1"/>
    </source>
</evidence>
<reference evidence="2 3" key="1">
    <citation type="journal article" date="2019" name="Int. J. Syst. Evol. Microbiol.">
        <title>The Global Catalogue of Microorganisms (GCM) 10K type strain sequencing project: providing services to taxonomists for standard genome sequencing and annotation.</title>
        <authorList>
            <consortium name="The Broad Institute Genomics Platform"/>
            <consortium name="The Broad Institute Genome Sequencing Center for Infectious Disease"/>
            <person name="Wu L."/>
            <person name="Ma J."/>
        </authorList>
    </citation>
    <scope>NUCLEOTIDE SEQUENCE [LARGE SCALE GENOMIC DNA]</scope>
    <source>
        <strain evidence="2 3">JCM 15478</strain>
    </source>
</reference>
<feature type="compositionally biased region" description="Pro residues" evidence="1">
    <location>
        <begin position="39"/>
        <end position="57"/>
    </location>
</feature>
<dbReference type="RefSeq" id="WP_344527295.1">
    <property type="nucleotide sequence ID" value="NZ_BAAAPE010000007.1"/>
</dbReference>
<keyword evidence="3" id="KW-1185">Reference proteome</keyword>
<protein>
    <submittedName>
        <fullName evidence="2">Uncharacterized protein</fullName>
    </submittedName>
</protein>
<gene>
    <name evidence="2" type="ORF">GCM10009801_25570</name>
</gene>
<feature type="region of interest" description="Disordered" evidence="1">
    <location>
        <begin position="37"/>
        <end position="57"/>
    </location>
</feature>